<dbReference type="EMBL" id="CP014143">
    <property type="protein sequence ID" value="AOS95639.1"/>
    <property type="molecule type" value="Genomic_DNA"/>
</dbReference>
<evidence type="ECO:0000313" key="2">
    <source>
        <dbReference type="Proteomes" id="UP000095672"/>
    </source>
</evidence>
<proteinExistence type="predicted"/>
<dbReference type="STRING" id="1769779.AUP74_00164"/>
<reference evidence="2" key="1">
    <citation type="submission" date="2016-01" db="EMBL/GenBank/DDBJ databases">
        <title>Complete genome sequence of Microbulbifer sp. CCB-MM1, a halophile isolated from Matang Mangrove Forest, Perak.</title>
        <authorList>
            <person name="Moh T.H."/>
            <person name="Dinesh B."/>
            <person name="Lau N.-S."/>
            <person name="Go F."/>
            <person name="Alexander Chong S.-C."/>
        </authorList>
    </citation>
    <scope>NUCLEOTIDE SEQUENCE [LARGE SCALE GENOMIC DNA]</scope>
    <source>
        <strain evidence="2">CCB-MM1</strain>
    </source>
</reference>
<evidence type="ECO:0008006" key="3">
    <source>
        <dbReference type="Google" id="ProtNLM"/>
    </source>
</evidence>
<evidence type="ECO:0000313" key="1">
    <source>
        <dbReference type="EMBL" id="AOS95639.1"/>
    </source>
</evidence>
<dbReference type="Proteomes" id="UP000095672">
    <property type="component" value="Chromosome"/>
</dbReference>
<gene>
    <name evidence="1" type="ORF">AUP74_00164</name>
</gene>
<dbReference type="OrthoDB" id="5737097at2"/>
<name>A0A1C9W3B9_9GAMM</name>
<protein>
    <recommendedName>
        <fullName evidence="3">Lipoprotein</fullName>
    </recommendedName>
</protein>
<accession>A0A1C9W3B9</accession>
<sequence>MRNKLLALAATSVILGGCAGTSFDGYWGDLSGHPVYPGFPDSTLPLALVPAFPRECLTGDIPINYPEQCGFDSSGCYQLMNGAWCTAATAAVSHCPEGAEVIDPGAECPDGSECWMITGNLRCRSIYPSDAK</sequence>
<dbReference type="AlphaFoldDB" id="A0A1C9W3B9"/>
<organism evidence="1 2">
    <name type="scientific">Microbulbifer aggregans</name>
    <dbReference type="NCBI Taxonomy" id="1769779"/>
    <lineage>
        <taxon>Bacteria</taxon>
        <taxon>Pseudomonadati</taxon>
        <taxon>Pseudomonadota</taxon>
        <taxon>Gammaproteobacteria</taxon>
        <taxon>Cellvibrionales</taxon>
        <taxon>Microbulbiferaceae</taxon>
        <taxon>Microbulbifer</taxon>
    </lineage>
</organism>
<dbReference type="RefSeq" id="WP_145924278.1">
    <property type="nucleotide sequence ID" value="NZ_CP014143.1"/>
</dbReference>
<dbReference type="PROSITE" id="PS51257">
    <property type="entry name" value="PROKAR_LIPOPROTEIN"/>
    <property type="match status" value="1"/>
</dbReference>
<dbReference type="KEGG" id="micc:AUP74_00164"/>
<keyword evidence="2" id="KW-1185">Reference proteome</keyword>